<comment type="subcellular location">
    <subcellularLocation>
        <location evidence="1 10">Cytoplasm</location>
    </subcellularLocation>
</comment>
<keyword evidence="6 10" id="KW-0229">DNA integration</keyword>
<keyword evidence="5 10" id="KW-0159">Chromosome partition</keyword>
<dbReference type="Gene3D" id="1.10.150.130">
    <property type="match status" value="1"/>
</dbReference>
<dbReference type="Proteomes" id="UP000760668">
    <property type="component" value="Unassembled WGS sequence"/>
</dbReference>
<dbReference type="NCBIfam" id="NF040815">
    <property type="entry name" value="recomb_XerA_Arch"/>
    <property type="match status" value="1"/>
</dbReference>
<evidence type="ECO:0000256" key="1">
    <source>
        <dbReference type="ARBA" id="ARBA00004496"/>
    </source>
</evidence>
<evidence type="ECO:0000256" key="10">
    <source>
        <dbReference type="HAMAP-Rule" id="MF_01808"/>
    </source>
</evidence>
<dbReference type="PANTHER" id="PTHR30349">
    <property type="entry name" value="PHAGE INTEGRASE-RELATED"/>
    <property type="match status" value="1"/>
</dbReference>
<comment type="similarity">
    <text evidence="2">Belongs to the 'phage' integrase family. XerD subfamily.</text>
</comment>
<feature type="active site" description="O-(3'-phospho-DNA)-tyrosine intermediate" evidence="10">
    <location>
        <position position="273"/>
    </location>
</feature>
<evidence type="ECO:0000256" key="6">
    <source>
        <dbReference type="ARBA" id="ARBA00022908"/>
    </source>
</evidence>
<dbReference type="NCBIfam" id="NF001399">
    <property type="entry name" value="PRK00283.1"/>
    <property type="match status" value="1"/>
</dbReference>
<dbReference type="GO" id="GO:0006313">
    <property type="term" value="P:DNA transposition"/>
    <property type="evidence" value="ECO:0007669"/>
    <property type="project" value="UniProtKB-UniRule"/>
</dbReference>
<dbReference type="InterPro" id="IPR050090">
    <property type="entry name" value="Tyrosine_recombinase_XerCD"/>
</dbReference>
<feature type="domain" description="Core-binding (CB)" evidence="12">
    <location>
        <begin position="1"/>
        <end position="83"/>
    </location>
</feature>
<evidence type="ECO:0000259" key="12">
    <source>
        <dbReference type="PROSITE" id="PS51900"/>
    </source>
</evidence>
<dbReference type="InterPro" id="IPR013762">
    <property type="entry name" value="Integrase-like_cat_sf"/>
</dbReference>
<keyword evidence="9 10" id="KW-0131">Cell cycle</keyword>
<dbReference type="InterPro" id="IPR011010">
    <property type="entry name" value="DNA_brk_join_enz"/>
</dbReference>
<comment type="caution">
    <text evidence="13">The sequence shown here is derived from an EMBL/GenBank/DDBJ whole genome shotgun (WGS) entry which is preliminary data.</text>
</comment>
<evidence type="ECO:0000256" key="4">
    <source>
        <dbReference type="ARBA" id="ARBA00022618"/>
    </source>
</evidence>
<feature type="active site" evidence="10">
    <location>
        <position position="264"/>
    </location>
</feature>
<proteinExistence type="inferred from homology"/>
<name>A0A921SRK3_9FIRM</name>
<evidence type="ECO:0000259" key="11">
    <source>
        <dbReference type="PROSITE" id="PS51898"/>
    </source>
</evidence>
<dbReference type="InterPro" id="IPR011932">
    <property type="entry name" value="Recomb_XerD"/>
</dbReference>
<comment type="similarity">
    <text evidence="10">Belongs to the 'phage' integrase family. XerC subfamily.</text>
</comment>
<dbReference type="AlphaFoldDB" id="A0A921SRK3"/>
<dbReference type="GO" id="GO:0051301">
    <property type="term" value="P:cell division"/>
    <property type="evidence" value="ECO:0007669"/>
    <property type="project" value="UniProtKB-KW"/>
</dbReference>
<evidence type="ECO:0000256" key="5">
    <source>
        <dbReference type="ARBA" id="ARBA00022829"/>
    </source>
</evidence>
<keyword evidence="8 10" id="KW-0233">DNA recombination</keyword>
<dbReference type="GO" id="GO:0009037">
    <property type="term" value="F:tyrosine-based site-specific recombinase activity"/>
    <property type="evidence" value="ECO:0007669"/>
    <property type="project" value="UniProtKB-UniRule"/>
</dbReference>
<comment type="subunit">
    <text evidence="10">Forms a cyclic heterotetrameric complex composed of two molecules of XerC and two molecules of XerD.</text>
</comment>
<dbReference type="Pfam" id="PF02899">
    <property type="entry name" value="Phage_int_SAM_1"/>
    <property type="match status" value="1"/>
</dbReference>
<evidence type="ECO:0000313" key="14">
    <source>
        <dbReference type="Proteomes" id="UP000760668"/>
    </source>
</evidence>
<dbReference type="GO" id="GO:0005737">
    <property type="term" value="C:cytoplasm"/>
    <property type="evidence" value="ECO:0007669"/>
    <property type="project" value="UniProtKB-SubCell"/>
</dbReference>
<dbReference type="InterPro" id="IPR010998">
    <property type="entry name" value="Integrase_recombinase_N"/>
</dbReference>
<dbReference type="InterPro" id="IPR002104">
    <property type="entry name" value="Integrase_catalytic"/>
</dbReference>
<dbReference type="InterPro" id="IPR004107">
    <property type="entry name" value="Integrase_SAM-like_N"/>
</dbReference>
<sequence>MDYLKEYESYLKTEKKASLNTLSSYLRDIHQYAGWLEGEGLTAEQAGQADVERYVKHLSGKGKSVATVTRSLASMKSFYNFLIGVGVVAVNPVRGITPAKVERKLPQILTSKEVDLFLEQPDPSDAKGCRDKAMLELLYATGIRVSELIGLNLEHVNLSAGFIRCVGRNKERIIPLYSAAVRALASYITQVRPQMIEHPDEKALFVNMNGERMSRQGFWKIIKHYQEKAGIRKDITPHTLRHSFAAHLLENGADLRSIQEMLGHADISSTQIYAQLVNQKLKDVYNKAHPRA</sequence>
<reference evidence="13" key="2">
    <citation type="submission" date="2021-09" db="EMBL/GenBank/DDBJ databases">
        <authorList>
            <person name="Gilroy R."/>
        </authorList>
    </citation>
    <scope>NUCLEOTIDE SEQUENCE</scope>
    <source>
        <strain evidence="13">CHK179-5677</strain>
    </source>
</reference>
<dbReference type="PROSITE" id="PS51900">
    <property type="entry name" value="CB"/>
    <property type="match status" value="1"/>
</dbReference>
<feature type="active site" evidence="10">
    <location>
        <position position="238"/>
    </location>
</feature>
<dbReference type="EMBL" id="DYUC01000009">
    <property type="protein sequence ID" value="HJG85566.1"/>
    <property type="molecule type" value="Genomic_DNA"/>
</dbReference>
<dbReference type="Pfam" id="PF00589">
    <property type="entry name" value="Phage_integrase"/>
    <property type="match status" value="1"/>
</dbReference>
<comment type="caution">
    <text evidence="10">Lacks conserved residue(s) required for the propagation of feature annotation.</text>
</comment>
<evidence type="ECO:0000256" key="9">
    <source>
        <dbReference type="ARBA" id="ARBA00023306"/>
    </source>
</evidence>
<dbReference type="Gene3D" id="1.10.443.10">
    <property type="entry name" value="Intergrase catalytic core"/>
    <property type="match status" value="1"/>
</dbReference>
<dbReference type="InterPro" id="IPR044068">
    <property type="entry name" value="CB"/>
</dbReference>
<dbReference type="PANTHER" id="PTHR30349:SF81">
    <property type="entry name" value="TYROSINE RECOMBINASE XERC"/>
    <property type="match status" value="1"/>
</dbReference>
<evidence type="ECO:0000313" key="13">
    <source>
        <dbReference type="EMBL" id="HJG85566.1"/>
    </source>
</evidence>
<protein>
    <recommendedName>
        <fullName evidence="10">Tyrosine recombinase XerC</fullName>
    </recommendedName>
</protein>
<evidence type="ECO:0000256" key="7">
    <source>
        <dbReference type="ARBA" id="ARBA00023125"/>
    </source>
</evidence>
<keyword evidence="3 10" id="KW-0963">Cytoplasm</keyword>
<gene>
    <name evidence="13" type="primary">xerD</name>
    <name evidence="10" type="synonym">xerC</name>
    <name evidence="13" type="ORF">K8V01_00845</name>
</gene>
<dbReference type="SUPFAM" id="SSF56349">
    <property type="entry name" value="DNA breaking-rejoining enzymes"/>
    <property type="match status" value="1"/>
</dbReference>
<dbReference type="RefSeq" id="WP_295368995.1">
    <property type="nucleotide sequence ID" value="NZ_DYUC01000009.1"/>
</dbReference>
<organism evidence="13 14">
    <name type="scientific">Pseudoflavonifractor capillosus</name>
    <dbReference type="NCBI Taxonomy" id="106588"/>
    <lineage>
        <taxon>Bacteria</taxon>
        <taxon>Bacillati</taxon>
        <taxon>Bacillota</taxon>
        <taxon>Clostridia</taxon>
        <taxon>Eubacteriales</taxon>
        <taxon>Oscillospiraceae</taxon>
        <taxon>Pseudoflavonifractor</taxon>
    </lineage>
</organism>
<keyword evidence="7 10" id="KW-0238">DNA-binding</keyword>
<dbReference type="HAMAP" id="MF_01808">
    <property type="entry name" value="Recomb_XerC_XerD"/>
    <property type="match status" value="1"/>
</dbReference>
<dbReference type="GO" id="GO:0007059">
    <property type="term" value="P:chromosome segregation"/>
    <property type="evidence" value="ECO:0007669"/>
    <property type="project" value="UniProtKB-UniRule"/>
</dbReference>
<dbReference type="CDD" id="cd00798">
    <property type="entry name" value="INT_XerDC_C"/>
    <property type="match status" value="1"/>
</dbReference>
<feature type="active site" evidence="10">
    <location>
        <position position="144"/>
    </location>
</feature>
<dbReference type="GO" id="GO:0003677">
    <property type="term" value="F:DNA binding"/>
    <property type="evidence" value="ECO:0007669"/>
    <property type="project" value="UniProtKB-UniRule"/>
</dbReference>
<evidence type="ECO:0000256" key="8">
    <source>
        <dbReference type="ARBA" id="ARBA00023172"/>
    </source>
</evidence>
<feature type="domain" description="Tyr recombinase" evidence="11">
    <location>
        <begin position="104"/>
        <end position="286"/>
    </location>
</feature>
<feature type="active site" evidence="10">
    <location>
        <position position="241"/>
    </location>
</feature>
<evidence type="ECO:0000256" key="3">
    <source>
        <dbReference type="ARBA" id="ARBA00022490"/>
    </source>
</evidence>
<dbReference type="PROSITE" id="PS51898">
    <property type="entry name" value="TYR_RECOMBINASE"/>
    <property type="match status" value="1"/>
</dbReference>
<dbReference type="InterPro" id="IPR023009">
    <property type="entry name" value="Tyrosine_recombinase_XerC/XerD"/>
</dbReference>
<reference evidence="13" key="1">
    <citation type="journal article" date="2021" name="PeerJ">
        <title>Extensive microbial diversity within the chicken gut microbiome revealed by metagenomics and culture.</title>
        <authorList>
            <person name="Gilroy R."/>
            <person name="Ravi A."/>
            <person name="Getino M."/>
            <person name="Pursley I."/>
            <person name="Horton D.L."/>
            <person name="Alikhan N.F."/>
            <person name="Baker D."/>
            <person name="Gharbi K."/>
            <person name="Hall N."/>
            <person name="Watson M."/>
            <person name="Adriaenssens E.M."/>
            <person name="Foster-Nyarko E."/>
            <person name="Jarju S."/>
            <person name="Secka A."/>
            <person name="Antonio M."/>
            <person name="Oren A."/>
            <person name="Chaudhuri R.R."/>
            <person name="La Ragione R."/>
            <person name="Hildebrand F."/>
            <person name="Pallen M.J."/>
        </authorList>
    </citation>
    <scope>NUCLEOTIDE SEQUENCE</scope>
    <source>
        <strain evidence="13">CHK179-5677</strain>
    </source>
</reference>
<keyword evidence="4 10" id="KW-0132">Cell division</keyword>
<comment type="function">
    <text evidence="10">Site-specific tyrosine recombinase, which acts by catalyzing the cutting and rejoining of the recombining DNA molecules. The XerC-XerD complex is essential to convert dimers of the bacterial chromosome into monomers to permit their segregation at cell division. It also contributes to the segregational stability of plasmids.</text>
</comment>
<accession>A0A921SRK3</accession>
<dbReference type="NCBIfam" id="TIGR02225">
    <property type="entry name" value="recomb_XerD"/>
    <property type="match status" value="1"/>
</dbReference>
<evidence type="ECO:0000256" key="2">
    <source>
        <dbReference type="ARBA" id="ARBA00010450"/>
    </source>
</evidence>